<keyword evidence="8" id="KW-1185">Reference proteome</keyword>
<dbReference type="AlphaFoldDB" id="A0AB34FIL1"/>
<name>A0AB34FIL1_9HYPO</name>
<reference evidence="7" key="1">
    <citation type="submission" date="2023-01" db="EMBL/GenBank/DDBJ databases">
        <title>The growth and conidiation of Purpureocillium lavendulum are regulated by nitrogen source and histone H3K14 acetylation.</title>
        <authorList>
            <person name="Tang P."/>
            <person name="Han J."/>
            <person name="Zhang C."/>
            <person name="Tang P."/>
            <person name="Qi F."/>
            <person name="Zhang K."/>
            <person name="Liang L."/>
        </authorList>
    </citation>
    <scope>NUCLEOTIDE SEQUENCE</scope>
    <source>
        <strain evidence="7">YMF1.00683</strain>
    </source>
</reference>
<evidence type="ECO:0000256" key="5">
    <source>
        <dbReference type="SAM" id="MobiDB-lite"/>
    </source>
</evidence>
<dbReference type="Gene3D" id="3.40.50.300">
    <property type="entry name" value="P-loop containing nucleotide triphosphate hydrolases"/>
    <property type="match status" value="1"/>
</dbReference>
<comment type="caution">
    <text evidence="7">The sequence shown here is derived from an EMBL/GenBank/DDBJ whole genome shotgun (WGS) entry which is preliminary data.</text>
</comment>
<dbReference type="GO" id="GO:0005525">
    <property type="term" value="F:GTP binding"/>
    <property type="evidence" value="ECO:0007669"/>
    <property type="project" value="UniProtKB-KW"/>
</dbReference>
<protein>
    <submittedName>
        <fullName evidence="7">GTP binding protein (EngB)</fullName>
    </submittedName>
</protein>
<dbReference type="InterPro" id="IPR030393">
    <property type="entry name" value="G_ENGB_dom"/>
</dbReference>
<evidence type="ECO:0000256" key="1">
    <source>
        <dbReference type="ARBA" id="ARBA00022723"/>
    </source>
</evidence>
<evidence type="ECO:0000256" key="3">
    <source>
        <dbReference type="ARBA" id="ARBA00022842"/>
    </source>
</evidence>
<dbReference type="GO" id="GO:0005739">
    <property type="term" value="C:mitochondrion"/>
    <property type="evidence" value="ECO:0007669"/>
    <property type="project" value="TreeGrafter"/>
</dbReference>
<evidence type="ECO:0000259" key="6">
    <source>
        <dbReference type="PROSITE" id="PS51706"/>
    </source>
</evidence>
<dbReference type="EMBL" id="JAQHRD010000007">
    <property type="protein sequence ID" value="KAJ6438899.1"/>
    <property type="molecule type" value="Genomic_DNA"/>
</dbReference>
<dbReference type="PROSITE" id="PS51706">
    <property type="entry name" value="G_ENGB"/>
    <property type="match status" value="1"/>
</dbReference>
<keyword evidence="1" id="KW-0479">Metal-binding</keyword>
<dbReference type="InterPro" id="IPR027417">
    <property type="entry name" value="P-loop_NTPase"/>
</dbReference>
<dbReference type="PANTHER" id="PTHR46498:SF1">
    <property type="entry name" value="GTP-BINDING PROTEIN 8"/>
    <property type="match status" value="1"/>
</dbReference>
<organism evidence="7 8">
    <name type="scientific">Purpureocillium lavendulum</name>
    <dbReference type="NCBI Taxonomy" id="1247861"/>
    <lineage>
        <taxon>Eukaryota</taxon>
        <taxon>Fungi</taxon>
        <taxon>Dikarya</taxon>
        <taxon>Ascomycota</taxon>
        <taxon>Pezizomycotina</taxon>
        <taxon>Sordariomycetes</taxon>
        <taxon>Hypocreomycetidae</taxon>
        <taxon>Hypocreales</taxon>
        <taxon>Ophiocordycipitaceae</taxon>
        <taxon>Purpureocillium</taxon>
    </lineage>
</organism>
<keyword evidence="3" id="KW-0460">Magnesium</keyword>
<evidence type="ECO:0000313" key="7">
    <source>
        <dbReference type="EMBL" id="KAJ6438899.1"/>
    </source>
</evidence>
<gene>
    <name evidence="7" type="primary">engB</name>
    <name evidence="7" type="ORF">O9K51_08301</name>
</gene>
<sequence length="430" mass="45754">MSLPLRQLTIRQLPAAPAALHRQALSFSGSASRAVRQRPGSFRRTLRAPVAQAEPDSRQNEVPSAAAAAATLKGNPPAPATKQPTGKARRAHAHGSGDAQPPKAGQQSVSPEARKAALERAISQIPTDARSLAAHKLIRHSPVASPPLTVKPSRAEAHQLAAAERFFERHPCRLMYSAASASPRQHAPNAHVPEVAILGASNVGKSSFLNALVGRPRAAHVSQRPGRTTLMNVFGVGPRPAIPAQLVRKGTAPPRHSLILVDTPGYGYRSQSTWGDAVTTYLRERRMLRGAVLLLSSEKGRLLPEDQWLLKTLAEGNTRTVVVLTKADKGRGDWPARCAAMAELLLRELRDLNETVGGGWRTGAGATGDVFITAAGMDTTSKLGNGGGMGGVRAAILEMAGFTLQDKVAKKDENVTYTGPIVSFDDIPWQ</sequence>
<dbReference type="InterPro" id="IPR052279">
    <property type="entry name" value="EngB_GTPase"/>
</dbReference>
<evidence type="ECO:0000256" key="2">
    <source>
        <dbReference type="ARBA" id="ARBA00022741"/>
    </source>
</evidence>
<keyword evidence="2" id="KW-0547">Nucleotide-binding</keyword>
<dbReference type="SUPFAM" id="SSF52540">
    <property type="entry name" value="P-loop containing nucleoside triphosphate hydrolases"/>
    <property type="match status" value="1"/>
</dbReference>
<accession>A0AB34FIL1</accession>
<feature type="region of interest" description="Disordered" evidence="5">
    <location>
        <begin position="28"/>
        <end position="116"/>
    </location>
</feature>
<dbReference type="Proteomes" id="UP001163105">
    <property type="component" value="Unassembled WGS sequence"/>
</dbReference>
<evidence type="ECO:0000313" key="8">
    <source>
        <dbReference type="Proteomes" id="UP001163105"/>
    </source>
</evidence>
<evidence type="ECO:0000256" key="4">
    <source>
        <dbReference type="ARBA" id="ARBA00023134"/>
    </source>
</evidence>
<dbReference type="PANTHER" id="PTHR46498">
    <property type="entry name" value="GTP-BINDING PROTEIN 8"/>
    <property type="match status" value="1"/>
</dbReference>
<dbReference type="InterPro" id="IPR006073">
    <property type="entry name" value="GTP-bd"/>
</dbReference>
<proteinExistence type="predicted"/>
<dbReference type="Pfam" id="PF01926">
    <property type="entry name" value="MMR_HSR1"/>
    <property type="match status" value="1"/>
</dbReference>
<feature type="domain" description="EngB-type G" evidence="6">
    <location>
        <begin position="191"/>
        <end position="402"/>
    </location>
</feature>
<keyword evidence="4" id="KW-0342">GTP-binding</keyword>
<dbReference type="GO" id="GO:0046872">
    <property type="term" value="F:metal ion binding"/>
    <property type="evidence" value="ECO:0007669"/>
    <property type="project" value="UniProtKB-KW"/>
</dbReference>